<dbReference type="EMBL" id="LT671823">
    <property type="protein sequence ID" value="SHO77601.1"/>
    <property type="molecule type" value="Genomic_DNA"/>
</dbReference>
<dbReference type="VEuPathDB" id="FungiDB:MSYG_1943"/>
<dbReference type="Gene3D" id="3.40.140.10">
    <property type="entry name" value="Cytidine Deaminase, domain 2"/>
    <property type="match status" value="1"/>
</dbReference>
<dbReference type="Proteomes" id="UP000186303">
    <property type="component" value="Chromosome 3"/>
</dbReference>
<reference evidence="2" key="1">
    <citation type="journal article" date="2017" name="Nucleic Acids Res.">
        <title>Proteogenomics produces comprehensive and highly accurate protein-coding gene annotation in a complete genome assembly of Malassezia sympodialis.</title>
        <authorList>
            <person name="Zhu Y."/>
            <person name="Engstroem P.G."/>
            <person name="Tellgren-Roth C."/>
            <person name="Baudo C.D."/>
            <person name="Kennell J.C."/>
            <person name="Sun S."/>
            <person name="Billmyre R.B."/>
            <person name="Schroeder M.S."/>
            <person name="Andersson A."/>
            <person name="Holm T."/>
            <person name="Sigurgeirsson B."/>
            <person name="Wu G."/>
            <person name="Sankaranarayanan S.R."/>
            <person name="Siddharthan R."/>
            <person name="Sanyal K."/>
            <person name="Lundeberg J."/>
            <person name="Nystedt B."/>
            <person name="Boekhout T."/>
            <person name="Dawson T.L. Jr."/>
            <person name="Heitman J."/>
            <person name="Scheynius A."/>
            <person name="Lehtioe J."/>
        </authorList>
    </citation>
    <scope>NUCLEOTIDE SEQUENCE [LARGE SCALE GENOMIC DNA]</scope>
    <source>
        <strain evidence="2">ATCC 42132</strain>
    </source>
</reference>
<protein>
    <recommendedName>
        <fullName evidence="3">MPN domain-containing protein</fullName>
    </recommendedName>
</protein>
<organism evidence="1 2">
    <name type="scientific">Malassezia sympodialis (strain ATCC 42132)</name>
    <name type="common">Atopic eczema-associated yeast</name>
    <dbReference type="NCBI Taxonomy" id="1230383"/>
    <lineage>
        <taxon>Eukaryota</taxon>
        <taxon>Fungi</taxon>
        <taxon>Dikarya</taxon>
        <taxon>Basidiomycota</taxon>
        <taxon>Ustilaginomycotina</taxon>
        <taxon>Malasseziomycetes</taxon>
        <taxon>Malasseziales</taxon>
        <taxon>Malasseziaceae</taxon>
        <taxon>Malassezia</taxon>
    </lineage>
</organism>
<dbReference type="OrthoDB" id="3359876at2759"/>
<dbReference type="AlphaFoldDB" id="A0A1M8A593"/>
<proteinExistence type="predicted"/>
<keyword evidence="2" id="KW-1185">Reference proteome</keyword>
<evidence type="ECO:0008006" key="3">
    <source>
        <dbReference type="Google" id="ProtNLM"/>
    </source>
</evidence>
<accession>A0A1M8A593</accession>
<gene>
    <name evidence="1" type="ORF">MSYG_1943</name>
</gene>
<evidence type="ECO:0000313" key="1">
    <source>
        <dbReference type="EMBL" id="SHO77601.1"/>
    </source>
</evidence>
<evidence type="ECO:0000313" key="2">
    <source>
        <dbReference type="Proteomes" id="UP000186303"/>
    </source>
</evidence>
<dbReference type="STRING" id="1230383.A0A1M8A593"/>
<name>A0A1M8A593_MALS4</name>
<sequence>MRGAPPGDPAPRALHALAALQISEHATRAAASGTNAKVVGVLLGQAPTAHACMDLSVTESGAIDIQAFQLRRDLMARVWPTWTVCGMYALGTAPAREDTQLHEELCAILGTHVPLVLLDTQSMRWTAWHRQDAAWLPTVIDVRPDPTEQVVLEDAVGVASYTDELGSVDHQDVQRQLQSLTSERRSVAALYDRLVASCAYMERLRHDPAAYDATTLRHLATAVAHRAPTRTGAGAPPDASVDALLAAYLAAASKNLHTLDDLAGLRAIGAQAPAPSEAQRAPAPR</sequence>